<evidence type="ECO:0000313" key="2">
    <source>
        <dbReference type="Proteomes" id="UP000183832"/>
    </source>
</evidence>
<gene>
    <name evidence="1" type="ORF">CLUMA_CG011677</name>
</gene>
<name>A0A1J1IDM1_9DIPT</name>
<dbReference type="EMBL" id="CVRI01000047">
    <property type="protein sequence ID" value="CRK98315.1"/>
    <property type="molecule type" value="Genomic_DNA"/>
</dbReference>
<sequence>MKSGNFTDIRVLVSSFAFQSLKYGIELNMLFRELLKDKFLCSFNFLWFVVYSYCESPKV</sequence>
<accession>A0A1J1IDM1</accession>
<proteinExistence type="predicted"/>
<dbReference type="AlphaFoldDB" id="A0A1J1IDM1"/>
<organism evidence="1 2">
    <name type="scientific">Clunio marinus</name>
    <dbReference type="NCBI Taxonomy" id="568069"/>
    <lineage>
        <taxon>Eukaryota</taxon>
        <taxon>Metazoa</taxon>
        <taxon>Ecdysozoa</taxon>
        <taxon>Arthropoda</taxon>
        <taxon>Hexapoda</taxon>
        <taxon>Insecta</taxon>
        <taxon>Pterygota</taxon>
        <taxon>Neoptera</taxon>
        <taxon>Endopterygota</taxon>
        <taxon>Diptera</taxon>
        <taxon>Nematocera</taxon>
        <taxon>Chironomoidea</taxon>
        <taxon>Chironomidae</taxon>
        <taxon>Clunio</taxon>
    </lineage>
</organism>
<keyword evidence="2" id="KW-1185">Reference proteome</keyword>
<protein>
    <submittedName>
        <fullName evidence="1">CLUMA_CG011677, isoform A</fullName>
    </submittedName>
</protein>
<evidence type="ECO:0000313" key="1">
    <source>
        <dbReference type="EMBL" id="CRK98315.1"/>
    </source>
</evidence>
<dbReference type="Proteomes" id="UP000183832">
    <property type="component" value="Unassembled WGS sequence"/>
</dbReference>
<reference evidence="1 2" key="1">
    <citation type="submission" date="2015-04" db="EMBL/GenBank/DDBJ databases">
        <authorList>
            <person name="Syromyatnikov M.Y."/>
            <person name="Popov V.N."/>
        </authorList>
    </citation>
    <scope>NUCLEOTIDE SEQUENCE [LARGE SCALE GENOMIC DNA]</scope>
</reference>